<sequence length="286" mass="33567">MNENKYILTETKSLITSVDNKYVNKFQDECNQKQQINQLSTYSFEKSTNDLINTTRNLINQNAFDLVLIELFKHICMIRGYVCSIINTLNQQIHHIIQNYQLINQSEIKLYSKSLNEISNICQSVEILINLNKKKFDHVQQFPIIVNLFFEFYENLKPIKVYGQVVNFDTGKPLENAKIDVWQYHPLTGYSVFGYNFRGYFLTDNQGKYEIETLIPVPYVSIRPSHIHVTVSSSGYYKLTTQLYVNPQIKTDFLNHFRPFPQHLILAVEQANKNDDIPQAKFTFRL</sequence>
<evidence type="ECO:0000256" key="3">
    <source>
        <dbReference type="ARBA" id="ARBA00023002"/>
    </source>
</evidence>
<dbReference type="InterPro" id="IPR000627">
    <property type="entry name" value="Intradiol_dOase_C"/>
</dbReference>
<dbReference type="PANTHER" id="PTHR33711:SF10">
    <property type="entry name" value="INTRADIOL RING-CLEAVAGE DIOXYGENASES DOMAIN-CONTAINING PROTEIN"/>
    <property type="match status" value="1"/>
</dbReference>
<dbReference type="GO" id="GO:0016702">
    <property type="term" value="F:oxidoreductase activity, acting on single donors with incorporation of molecular oxygen, incorporation of two atoms of oxygen"/>
    <property type="evidence" value="ECO:0007669"/>
    <property type="project" value="InterPro"/>
</dbReference>
<keyword evidence="3" id="KW-0560">Oxidoreductase</keyword>
<evidence type="ECO:0000259" key="4">
    <source>
        <dbReference type="Pfam" id="PF00775"/>
    </source>
</evidence>
<gene>
    <name evidence="5" type="ORF">SEV965_LOCUS6912</name>
</gene>
<evidence type="ECO:0000256" key="2">
    <source>
        <dbReference type="ARBA" id="ARBA00022964"/>
    </source>
</evidence>
<dbReference type="Proteomes" id="UP000663889">
    <property type="component" value="Unassembled WGS sequence"/>
</dbReference>
<dbReference type="InterPro" id="IPR015889">
    <property type="entry name" value="Intradiol_dOase_core"/>
</dbReference>
<feature type="domain" description="Intradiol ring-cleavage dioxygenases" evidence="4">
    <location>
        <begin position="158"/>
        <end position="285"/>
    </location>
</feature>
<comment type="caution">
    <text evidence="5">The sequence shown here is derived from an EMBL/GenBank/DDBJ whole genome shotgun (WGS) entry which is preliminary data.</text>
</comment>
<accession>A0A814B912</accession>
<dbReference type="Gene3D" id="2.60.130.10">
    <property type="entry name" value="Aromatic compound dioxygenase"/>
    <property type="match status" value="1"/>
</dbReference>
<proteinExistence type="inferred from homology"/>
<comment type="similarity">
    <text evidence="1">Belongs to the intradiol ring-cleavage dioxygenase family.</text>
</comment>
<reference evidence="5" key="1">
    <citation type="submission" date="2021-02" db="EMBL/GenBank/DDBJ databases">
        <authorList>
            <person name="Nowell W R."/>
        </authorList>
    </citation>
    <scope>NUCLEOTIDE SEQUENCE</scope>
</reference>
<keyword evidence="2" id="KW-0223">Dioxygenase</keyword>
<protein>
    <recommendedName>
        <fullName evidence="4">Intradiol ring-cleavage dioxygenases domain-containing protein</fullName>
    </recommendedName>
</protein>
<dbReference type="EMBL" id="CAJNOU010000233">
    <property type="protein sequence ID" value="CAF0926044.1"/>
    <property type="molecule type" value="Genomic_DNA"/>
</dbReference>
<dbReference type="Pfam" id="PF00775">
    <property type="entry name" value="Dioxygenase_C"/>
    <property type="match status" value="1"/>
</dbReference>
<dbReference type="InterPro" id="IPR050770">
    <property type="entry name" value="Intradiol_RC_Dioxygenase"/>
</dbReference>
<evidence type="ECO:0000313" key="6">
    <source>
        <dbReference type="Proteomes" id="UP000663889"/>
    </source>
</evidence>
<dbReference type="AlphaFoldDB" id="A0A814B912"/>
<dbReference type="PANTHER" id="PTHR33711">
    <property type="entry name" value="DIOXYGENASE, PUTATIVE (AFU_ORTHOLOGUE AFUA_2G02910)-RELATED"/>
    <property type="match status" value="1"/>
</dbReference>
<evidence type="ECO:0000256" key="1">
    <source>
        <dbReference type="ARBA" id="ARBA00007825"/>
    </source>
</evidence>
<organism evidence="5 6">
    <name type="scientific">Rotaria sordida</name>
    <dbReference type="NCBI Taxonomy" id="392033"/>
    <lineage>
        <taxon>Eukaryota</taxon>
        <taxon>Metazoa</taxon>
        <taxon>Spiralia</taxon>
        <taxon>Gnathifera</taxon>
        <taxon>Rotifera</taxon>
        <taxon>Eurotatoria</taxon>
        <taxon>Bdelloidea</taxon>
        <taxon>Philodinida</taxon>
        <taxon>Philodinidae</taxon>
        <taxon>Rotaria</taxon>
    </lineage>
</organism>
<dbReference type="SUPFAM" id="SSF49482">
    <property type="entry name" value="Aromatic compound dioxygenase"/>
    <property type="match status" value="1"/>
</dbReference>
<evidence type="ECO:0000313" key="5">
    <source>
        <dbReference type="EMBL" id="CAF0926044.1"/>
    </source>
</evidence>
<dbReference type="GO" id="GO:0008199">
    <property type="term" value="F:ferric iron binding"/>
    <property type="evidence" value="ECO:0007669"/>
    <property type="project" value="InterPro"/>
</dbReference>
<name>A0A814B912_9BILA</name>